<dbReference type="PROSITE" id="PS01319">
    <property type="entry name" value="RBFA"/>
    <property type="match status" value="1"/>
</dbReference>
<reference evidence="1" key="1">
    <citation type="submission" date="2020-05" db="EMBL/GenBank/DDBJ databases">
        <authorList>
            <person name="Chiriac C."/>
            <person name="Salcher M."/>
            <person name="Ghai R."/>
            <person name="Kavagutti S V."/>
        </authorList>
    </citation>
    <scope>NUCLEOTIDE SEQUENCE</scope>
</reference>
<dbReference type="HAMAP" id="MF_00003">
    <property type="entry name" value="RbfA"/>
    <property type="match status" value="1"/>
</dbReference>
<dbReference type="Pfam" id="PF02033">
    <property type="entry name" value="RBFA"/>
    <property type="match status" value="1"/>
</dbReference>
<dbReference type="InterPro" id="IPR015946">
    <property type="entry name" value="KH_dom-like_a/b"/>
</dbReference>
<protein>
    <submittedName>
        <fullName evidence="1">Unannotated protein</fullName>
    </submittedName>
</protein>
<dbReference type="NCBIfam" id="TIGR00082">
    <property type="entry name" value="rbfA"/>
    <property type="match status" value="1"/>
</dbReference>
<dbReference type="InterPro" id="IPR020053">
    <property type="entry name" value="Ribosome-bd_factorA_CS"/>
</dbReference>
<sequence>MVDAARARKLSERIKVLVAEALERAVKDPDLGFVTITDVKVTPDLQHSTIYYTVYGSAEDKERSSSIIERNRGVIRREVGHKLNIRLTPTVEFVLDEIPETAAHMNDLLAEARNRDAEVARLAAEAKFAGDENPYKEPKIIVDPEDADLAAEDIYDDMVDENSTEEK</sequence>
<dbReference type="Gene3D" id="3.30.300.20">
    <property type="match status" value="1"/>
</dbReference>
<dbReference type="GO" id="GO:0043024">
    <property type="term" value="F:ribosomal small subunit binding"/>
    <property type="evidence" value="ECO:0007669"/>
    <property type="project" value="TreeGrafter"/>
</dbReference>
<organism evidence="1">
    <name type="scientific">freshwater metagenome</name>
    <dbReference type="NCBI Taxonomy" id="449393"/>
    <lineage>
        <taxon>unclassified sequences</taxon>
        <taxon>metagenomes</taxon>
        <taxon>ecological metagenomes</taxon>
    </lineage>
</organism>
<proteinExistence type="inferred from homology"/>
<name>A0A6J6H2U5_9ZZZZ</name>
<dbReference type="AlphaFoldDB" id="A0A6J6H2U5"/>
<dbReference type="InterPro" id="IPR000238">
    <property type="entry name" value="RbfA"/>
</dbReference>
<dbReference type="GO" id="GO:0005829">
    <property type="term" value="C:cytosol"/>
    <property type="evidence" value="ECO:0007669"/>
    <property type="project" value="TreeGrafter"/>
</dbReference>
<accession>A0A6J6H2U5</accession>
<dbReference type="GO" id="GO:0006364">
    <property type="term" value="P:rRNA processing"/>
    <property type="evidence" value="ECO:0007669"/>
    <property type="project" value="InterPro"/>
</dbReference>
<dbReference type="SUPFAM" id="SSF89919">
    <property type="entry name" value="Ribosome-binding factor A, RbfA"/>
    <property type="match status" value="1"/>
</dbReference>
<dbReference type="PANTHER" id="PTHR33515">
    <property type="entry name" value="RIBOSOME-BINDING FACTOR A, CHLOROPLASTIC-RELATED"/>
    <property type="match status" value="1"/>
</dbReference>
<dbReference type="EMBL" id="CAEZUU010000028">
    <property type="protein sequence ID" value="CAB4608017.1"/>
    <property type="molecule type" value="Genomic_DNA"/>
</dbReference>
<evidence type="ECO:0000313" key="1">
    <source>
        <dbReference type="EMBL" id="CAB4608017.1"/>
    </source>
</evidence>
<dbReference type="PANTHER" id="PTHR33515:SF1">
    <property type="entry name" value="RIBOSOME-BINDING FACTOR A, CHLOROPLASTIC-RELATED"/>
    <property type="match status" value="1"/>
</dbReference>
<dbReference type="InterPro" id="IPR023799">
    <property type="entry name" value="RbfA_dom_sf"/>
</dbReference>
<gene>
    <name evidence="1" type="ORF">UFOPK1857_00231</name>
</gene>